<dbReference type="PANTHER" id="PTHR38451:SF1">
    <property type="entry name" value="TRNA (ADENINE(22)-N(1))-METHYLTRANSFERASE"/>
    <property type="match status" value="1"/>
</dbReference>
<dbReference type="InterPro" id="IPR006901">
    <property type="entry name" value="TrmK"/>
</dbReference>
<evidence type="ECO:0008006" key="3">
    <source>
        <dbReference type="Google" id="ProtNLM"/>
    </source>
</evidence>
<dbReference type="InterPro" id="IPR029063">
    <property type="entry name" value="SAM-dependent_MTases_sf"/>
</dbReference>
<comment type="caution">
    <text evidence="1">The sequence shown here is derived from an EMBL/GenBank/DDBJ whole genome shotgun (WGS) entry which is preliminary data.</text>
</comment>
<name>A0A0R1MY59_9LACO</name>
<dbReference type="PANTHER" id="PTHR38451">
    <property type="entry name" value="TRNA (ADENINE(22)-N(1))-METHYLTRANSFERASE"/>
    <property type="match status" value="1"/>
</dbReference>
<dbReference type="Pfam" id="PF04816">
    <property type="entry name" value="TrmK"/>
    <property type="match status" value="1"/>
</dbReference>
<sequence>MTQHIAKLLSDRLTIVAGFVPQGAIVADIGTDHAYLPIYLVHEGIAPKVVASDVGDGPVASATRNVREAQVTAQVSVREGDGLATLTADDAVNCVVIAGMGGALITEILDRGLSHLRHQERLILQPNVGGDRVREWLAAHQYGISAERIIDDDHHIYEIIVADPVLETVTLDPADVLMGPQLRREKNSVWQAFWQERHEKNEKLLSQLSEAHSDQREKVDAVQREQQMIEEALKA</sequence>
<dbReference type="SUPFAM" id="SSF53335">
    <property type="entry name" value="S-adenosyl-L-methionine-dependent methyltransferases"/>
    <property type="match status" value="1"/>
</dbReference>
<dbReference type="Gene3D" id="3.40.50.150">
    <property type="entry name" value="Vaccinia Virus protein VP39"/>
    <property type="match status" value="1"/>
</dbReference>
<dbReference type="EMBL" id="AZEC01000005">
    <property type="protein sequence ID" value="KRL13118.1"/>
    <property type="molecule type" value="Genomic_DNA"/>
</dbReference>
<dbReference type="Gene3D" id="1.10.287.1890">
    <property type="match status" value="1"/>
</dbReference>
<gene>
    <name evidence="1" type="ORF">FD09_GL002662</name>
</gene>
<organism evidence="1 2">
    <name type="scientific">Schleiferilactobacillus perolens DSM 12744</name>
    <dbReference type="NCBI Taxonomy" id="1423792"/>
    <lineage>
        <taxon>Bacteria</taxon>
        <taxon>Bacillati</taxon>
        <taxon>Bacillota</taxon>
        <taxon>Bacilli</taxon>
        <taxon>Lactobacillales</taxon>
        <taxon>Lactobacillaceae</taxon>
        <taxon>Schleiferilactobacillus</taxon>
    </lineage>
</organism>
<reference evidence="1 2" key="1">
    <citation type="journal article" date="2015" name="Genome Announc.">
        <title>Expanding the biotechnology potential of lactobacilli through comparative genomics of 213 strains and associated genera.</title>
        <authorList>
            <person name="Sun Z."/>
            <person name="Harris H.M."/>
            <person name="McCann A."/>
            <person name="Guo C."/>
            <person name="Argimon S."/>
            <person name="Zhang W."/>
            <person name="Yang X."/>
            <person name="Jeffery I.B."/>
            <person name="Cooney J.C."/>
            <person name="Kagawa T.F."/>
            <person name="Liu W."/>
            <person name="Song Y."/>
            <person name="Salvetti E."/>
            <person name="Wrobel A."/>
            <person name="Rasinkangas P."/>
            <person name="Parkhill J."/>
            <person name="Rea M.C."/>
            <person name="O'Sullivan O."/>
            <person name="Ritari J."/>
            <person name="Douillard F.P."/>
            <person name="Paul Ross R."/>
            <person name="Yang R."/>
            <person name="Briner A.E."/>
            <person name="Felis G.E."/>
            <person name="de Vos W.M."/>
            <person name="Barrangou R."/>
            <person name="Klaenhammer T.R."/>
            <person name="Caufield P.W."/>
            <person name="Cui Y."/>
            <person name="Zhang H."/>
            <person name="O'Toole P.W."/>
        </authorList>
    </citation>
    <scope>NUCLEOTIDE SEQUENCE [LARGE SCALE GENOMIC DNA]</scope>
    <source>
        <strain evidence="1 2">DSM 12744</strain>
    </source>
</reference>
<protein>
    <recommendedName>
        <fullName evidence="3">SAM-dependent methyltransferase</fullName>
    </recommendedName>
</protein>
<dbReference type="PATRIC" id="fig|1423792.3.peg.2714"/>
<dbReference type="PIRSF" id="PIRSF018637">
    <property type="entry name" value="TrmK"/>
    <property type="match status" value="1"/>
</dbReference>
<dbReference type="AlphaFoldDB" id="A0A0R1MY59"/>
<evidence type="ECO:0000313" key="1">
    <source>
        <dbReference type="EMBL" id="KRL13118.1"/>
    </source>
</evidence>
<keyword evidence="2" id="KW-1185">Reference proteome</keyword>
<dbReference type="GO" id="GO:0160105">
    <property type="term" value="F:tRNA (adenine(22)-N1)-methyltransferase activity"/>
    <property type="evidence" value="ECO:0007669"/>
    <property type="project" value="InterPro"/>
</dbReference>
<accession>A0A0R1MY59</accession>
<evidence type="ECO:0000313" key="2">
    <source>
        <dbReference type="Proteomes" id="UP000051330"/>
    </source>
</evidence>
<proteinExistence type="predicted"/>
<dbReference type="RefSeq" id="WP_057820152.1">
    <property type="nucleotide sequence ID" value="NZ_AZEC01000005.1"/>
</dbReference>
<dbReference type="STRING" id="1423792.FD09_GL002662"/>
<dbReference type="Proteomes" id="UP000051330">
    <property type="component" value="Unassembled WGS sequence"/>
</dbReference>